<sequence length="287" mass="32045">MRLALFILLTVAVCLTGCRGSRWAKRDADYRRKYPEHTDDPLKTVKQAVDARHVAGKHGAYVSFAGRDEPFAGGFDIGGFRYTEPWLEQRIGLSGLLHEEGKRPVSLGLLTSMRAQVPSRLAPFAGVGAYAGWAGGEQREYTIFDEEEEAIAAAIFDTKHEFVVAAFPEVGMHFWIDHRRRLTTSVSYWFTNQDRGEDFLFFSVGFSWFSSNYQDYSNYSDGEFNERLGEFRLPPPPPPGTTEETVVPSPYSNLDVAVPEGVLQPPETYPSTGVPPLEQAAFSSADE</sequence>
<dbReference type="AlphaFoldDB" id="A0A9X2FDN2"/>
<comment type="caution">
    <text evidence="2">The sequence shown here is derived from an EMBL/GenBank/DDBJ whole genome shotgun (WGS) entry which is preliminary data.</text>
</comment>
<dbReference type="EMBL" id="JAMXLR010000028">
    <property type="protein sequence ID" value="MCO6043956.1"/>
    <property type="molecule type" value="Genomic_DNA"/>
</dbReference>
<gene>
    <name evidence="2" type="ORF">NG895_08555</name>
</gene>
<evidence type="ECO:0000256" key="1">
    <source>
        <dbReference type="SAM" id="MobiDB-lite"/>
    </source>
</evidence>
<feature type="region of interest" description="Disordered" evidence="1">
    <location>
        <begin position="260"/>
        <end position="287"/>
    </location>
</feature>
<evidence type="ECO:0000313" key="2">
    <source>
        <dbReference type="EMBL" id="MCO6043956.1"/>
    </source>
</evidence>
<proteinExistence type="predicted"/>
<protein>
    <submittedName>
        <fullName evidence="2">Uncharacterized protein</fullName>
    </submittedName>
</protein>
<keyword evidence="3" id="KW-1185">Reference proteome</keyword>
<dbReference type="Proteomes" id="UP001155241">
    <property type="component" value="Unassembled WGS sequence"/>
</dbReference>
<dbReference type="RefSeq" id="WP_252852062.1">
    <property type="nucleotide sequence ID" value="NZ_JAMXLR010000028.1"/>
</dbReference>
<accession>A0A9X2FDN2</accession>
<evidence type="ECO:0000313" key="3">
    <source>
        <dbReference type="Proteomes" id="UP001155241"/>
    </source>
</evidence>
<reference evidence="2" key="1">
    <citation type="submission" date="2022-06" db="EMBL/GenBank/DDBJ databases">
        <title>Aeoliella straminimaris, a novel planctomycete from sediments.</title>
        <authorList>
            <person name="Vitorino I.R."/>
            <person name="Lage O.M."/>
        </authorList>
    </citation>
    <scope>NUCLEOTIDE SEQUENCE</scope>
    <source>
        <strain evidence="2">ICT_H6.2</strain>
    </source>
</reference>
<name>A0A9X2FDN2_9BACT</name>
<organism evidence="2 3">
    <name type="scientific">Aeoliella straminimaris</name>
    <dbReference type="NCBI Taxonomy" id="2954799"/>
    <lineage>
        <taxon>Bacteria</taxon>
        <taxon>Pseudomonadati</taxon>
        <taxon>Planctomycetota</taxon>
        <taxon>Planctomycetia</taxon>
        <taxon>Pirellulales</taxon>
        <taxon>Lacipirellulaceae</taxon>
        <taxon>Aeoliella</taxon>
    </lineage>
</organism>